<evidence type="ECO:0000256" key="15">
    <source>
        <dbReference type="ARBA" id="ARBA00025589"/>
    </source>
</evidence>
<evidence type="ECO:0000256" key="7">
    <source>
        <dbReference type="ARBA" id="ARBA00022695"/>
    </source>
</evidence>
<gene>
    <name evidence="17 19" type="primary">dinB</name>
    <name evidence="19" type="ORF">IAD17_02440</name>
</gene>
<dbReference type="PROSITE" id="PS50173">
    <property type="entry name" value="UMUC"/>
    <property type="match status" value="1"/>
</dbReference>
<comment type="catalytic activity">
    <reaction evidence="16 17">
        <text>DNA(n) + a 2'-deoxyribonucleoside 5'-triphosphate = DNA(n+1) + diphosphate</text>
        <dbReference type="Rhea" id="RHEA:22508"/>
        <dbReference type="Rhea" id="RHEA-COMP:17339"/>
        <dbReference type="Rhea" id="RHEA-COMP:17340"/>
        <dbReference type="ChEBI" id="CHEBI:33019"/>
        <dbReference type="ChEBI" id="CHEBI:61560"/>
        <dbReference type="ChEBI" id="CHEBI:173112"/>
        <dbReference type="EC" id="2.7.7.7"/>
    </reaction>
</comment>
<sequence length="420" mass="46620">MKQNAPHQHELTIPWDGPAIGLLDLDAFFASVEQLDHPEWRGKPVIVGGDADHRGVVSTASYEARRYGVHSAMPSAEAKRLCPQAIWTHGHFDRYRELSARIMSIVEQETPLVEQVSIDEAFFDVTPGRFSRESPVAICQRIQKRVSTLGITCSIGLGTNKTIAKIASEKEKPRGLTVVLPGSERAFLDPLPVRAMSGIGASAEAKLVAMGIHTLGQLAQADPKRLERIFGIMGPRMIIRASGREHSQVIEACAPEDRKSVSNERTFSHDLTARDEVEAAIDHIADMVAHRLREKDLKGRTITLKLKFSYAEGRTAQCQTPQPTRDKRTIAQKARTLLQNLWAEGTPIRLLGIGVSSFDKGEPEQLDLFAAHDHDNEELRERLARTTDQVRARFGKQAISFGYDLRFTDKDAGNGHDQDS</sequence>
<dbReference type="InterPro" id="IPR043128">
    <property type="entry name" value="Rev_trsase/Diguanyl_cyclase"/>
</dbReference>
<keyword evidence="5 17" id="KW-0963">Cytoplasm</keyword>
<comment type="subcellular location">
    <subcellularLocation>
        <location evidence="1 17">Cytoplasm</location>
    </subcellularLocation>
</comment>
<dbReference type="EMBL" id="DVMQ01000007">
    <property type="protein sequence ID" value="HIU23768.1"/>
    <property type="molecule type" value="Genomic_DNA"/>
</dbReference>
<feature type="site" description="Substrate discrimination" evidence="17">
    <location>
        <position position="29"/>
    </location>
</feature>
<dbReference type="InterPro" id="IPR001126">
    <property type="entry name" value="UmuC"/>
</dbReference>
<dbReference type="CDD" id="cd03586">
    <property type="entry name" value="PolY_Pol_IV_kappa"/>
    <property type="match status" value="1"/>
</dbReference>
<dbReference type="Pfam" id="PF11799">
    <property type="entry name" value="IMS_C"/>
    <property type="match status" value="1"/>
</dbReference>
<dbReference type="GO" id="GO:0006261">
    <property type="term" value="P:DNA-templated DNA replication"/>
    <property type="evidence" value="ECO:0007669"/>
    <property type="project" value="UniProtKB-UniRule"/>
</dbReference>
<dbReference type="GO" id="GO:0003887">
    <property type="term" value="F:DNA-directed DNA polymerase activity"/>
    <property type="evidence" value="ECO:0007669"/>
    <property type="project" value="UniProtKB-UniRule"/>
</dbReference>
<organism evidence="19 20">
    <name type="scientific">Candidatus Coprovicinus avistercoris</name>
    <dbReference type="NCBI Taxonomy" id="2840754"/>
    <lineage>
        <taxon>Bacteria</taxon>
        <taxon>Bacillati</taxon>
        <taxon>Actinomycetota</taxon>
        <taxon>Coriobacteriia</taxon>
        <taxon>Coriobacteriales</taxon>
        <taxon>Coriobacteriaceae</taxon>
        <taxon>Coriobacteriaceae incertae sedis</taxon>
        <taxon>Candidatus Coprovicinus</taxon>
    </lineage>
</organism>
<evidence type="ECO:0000256" key="6">
    <source>
        <dbReference type="ARBA" id="ARBA00022679"/>
    </source>
</evidence>
<feature type="domain" description="UmuC" evidence="18">
    <location>
        <begin position="20"/>
        <end position="200"/>
    </location>
</feature>
<dbReference type="Gene3D" id="3.30.70.270">
    <property type="match status" value="1"/>
</dbReference>
<evidence type="ECO:0000256" key="2">
    <source>
        <dbReference type="ARBA" id="ARBA00010945"/>
    </source>
</evidence>
<keyword evidence="9 17" id="KW-0479">Metal-binding</keyword>
<keyword evidence="13 17" id="KW-0238">DNA-binding</keyword>
<dbReference type="Proteomes" id="UP000824078">
    <property type="component" value="Unassembled WGS sequence"/>
</dbReference>
<evidence type="ECO:0000259" key="18">
    <source>
        <dbReference type="PROSITE" id="PS50173"/>
    </source>
</evidence>
<dbReference type="FunFam" id="3.30.1490.100:FF:000004">
    <property type="entry name" value="DNA polymerase IV"/>
    <property type="match status" value="1"/>
</dbReference>
<proteinExistence type="inferred from homology"/>
<evidence type="ECO:0000256" key="12">
    <source>
        <dbReference type="ARBA" id="ARBA00022932"/>
    </source>
</evidence>
<accession>A0A9D1L583</accession>
<evidence type="ECO:0000256" key="4">
    <source>
        <dbReference type="ARBA" id="ARBA00022457"/>
    </source>
</evidence>
<keyword evidence="10 17" id="KW-0227">DNA damage</keyword>
<keyword evidence="8 17" id="KW-0235">DNA replication</keyword>
<evidence type="ECO:0000256" key="16">
    <source>
        <dbReference type="ARBA" id="ARBA00049244"/>
    </source>
</evidence>
<dbReference type="SUPFAM" id="SSF100879">
    <property type="entry name" value="Lesion bypass DNA polymerase (Y-family), little finger domain"/>
    <property type="match status" value="1"/>
</dbReference>
<dbReference type="InterPro" id="IPR022880">
    <property type="entry name" value="DNApol_IV"/>
</dbReference>
<evidence type="ECO:0000256" key="10">
    <source>
        <dbReference type="ARBA" id="ARBA00022763"/>
    </source>
</evidence>
<keyword evidence="14 17" id="KW-0234">DNA repair</keyword>
<dbReference type="FunFam" id="3.40.1170.60:FF:000001">
    <property type="entry name" value="DNA polymerase IV"/>
    <property type="match status" value="1"/>
</dbReference>
<keyword evidence="6 17" id="KW-0808">Transferase</keyword>
<evidence type="ECO:0000256" key="14">
    <source>
        <dbReference type="ARBA" id="ARBA00023204"/>
    </source>
</evidence>
<evidence type="ECO:0000256" key="13">
    <source>
        <dbReference type="ARBA" id="ARBA00023125"/>
    </source>
</evidence>
<dbReference type="Pfam" id="PF00817">
    <property type="entry name" value="IMS"/>
    <property type="match status" value="1"/>
</dbReference>
<dbReference type="HAMAP" id="MF_01113">
    <property type="entry name" value="DNApol_IV"/>
    <property type="match status" value="1"/>
</dbReference>
<dbReference type="GO" id="GO:0009432">
    <property type="term" value="P:SOS response"/>
    <property type="evidence" value="ECO:0007669"/>
    <property type="project" value="TreeGrafter"/>
</dbReference>
<comment type="function">
    <text evidence="15 17">Poorly processive, error-prone DNA polymerase involved in untargeted mutagenesis. Copies undamaged DNA at stalled replication forks, which arise in vivo from mismatched or misaligned primer ends. These misaligned primers can be extended by PolIV. Exhibits no 3'-5' exonuclease (proofreading) activity. May be involved in translesional synthesis, in conjunction with the beta clamp from PolIII.</text>
</comment>
<dbReference type="InterPro" id="IPR050116">
    <property type="entry name" value="DNA_polymerase-Y"/>
</dbReference>
<dbReference type="EC" id="2.7.7.7" evidence="17"/>
<dbReference type="SUPFAM" id="SSF56672">
    <property type="entry name" value="DNA/RNA polymerases"/>
    <property type="match status" value="1"/>
</dbReference>
<dbReference type="GO" id="GO:0003684">
    <property type="term" value="F:damaged DNA binding"/>
    <property type="evidence" value="ECO:0007669"/>
    <property type="project" value="InterPro"/>
</dbReference>
<dbReference type="AlphaFoldDB" id="A0A9D1L583"/>
<comment type="similarity">
    <text evidence="2 17">Belongs to the DNA polymerase type-Y family.</text>
</comment>
<dbReference type="InterPro" id="IPR017961">
    <property type="entry name" value="DNA_pol_Y-fam_little_finger"/>
</dbReference>
<dbReference type="Gene3D" id="3.30.1490.100">
    <property type="entry name" value="DNA polymerase, Y-family, little finger domain"/>
    <property type="match status" value="1"/>
</dbReference>
<dbReference type="Gene3D" id="1.10.150.20">
    <property type="entry name" value="5' to 3' exonuclease, C-terminal subdomain"/>
    <property type="match status" value="1"/>
</dbReference>
<keyword evidence="7 17" id="KW-0548">Nucleotidyltransferase</keyword>
<dbReference type="GO" id="GO:0005829">
    <property type="term" value="C:cytosol"/>
    <property type="evidence" value="ECO:0007669"/>
    <property type="project" value="TreeGrafter"/>
</dbReference>
<feature type="binding site" evidence="17">
    <location>
        <position position="24"/>
    </location>
    <ligand>
        <name>Mg(2+)</name>
        <dbReference type="ChEBI" id="CHEBI:18420"/>
    </ligand>
</feature>
<keyword evidence="4 17" id="KW-0515">Mutator protein</keyword>
<dbReference type="Gene3D" id="3.40.1170.60">
    <property type="match status" value="1"/>
</dbReference>
<dbReference type="GO" id="GO:0000287">
    <property type="term" value="F:magnesium ion binding"/>
    <property type="evidence" value="ECO:0007669"/>
    <property type="project" value="UniProtKB-UniRule"/>
</dbReference>
<keyword evidence="12 17" id="KW-0239">DNA-directed DNA polymerase</keyword>
<reference evidence="19" key="2">
    <citation type="journal article" date="2021" name="PeerJ">
        <title>Extensive microbial diversity within the chicken gut microbiome revealed by metagenomics and culture.</title>
        <authorList>
            <person name="Gilroy R."/>
            <person name="Ravi A."/>
            <person name="Getino M."/>
            <person name="Pursley I."/>
            <person name="Horton D.L."/>
            <person name="Alikhan N.F."/>
            <person name="Baker D."/>
            <person name="Gharbi K."/>
            <person name="Hall N."/>
            <person name="Watson M."/>
            <person name="Adriaenssens E.M."/>
            <person name="Foster-Nyarko E."/>
            <person name="Jarju S."/>
            <person name="Secka A."/>
            <person name="Antonio M."/>
            <person name="Oren A."/>
            <person name="Chaudhuri R.R."/>
            <person name="La Ragione R."/>
            <person name="Hildebrand F."/>
            <person name="Pallen M.J."/>
        </authorList>
    </citation>
    <scope>NUCLEOTIDE SEQUENCE</scope>
    <source>
        <strain evidence="19">ChiHjej12B11-29160</strain>
    </source>
</reference>
<feature type="active site" evidence="17">
    <location>
        <position position="120"/>
    </location>
</feature>
<evidence type="ECO:0000256" key="3">
    <source>
        <dbReference type="ARBA" id="ARBA00011245"/>
    </source>
</evidence>
<dbReference type="PANTHER" id="PTHR11076:SF33">
    <property type="entry name" value="DNA POLYMERASE KAPPA"/>
    <property type="match status" value="1"/>
</dbReference>
<evidence type="ECO:0000256" key="11">
    <source>
        <dbReference type="ARBA" id="ARBA00022842"/>
    </source>
</evidence>
<dbReference type="GO" id="GO:0042276">
    <property type="term" value="P:error-prone translesion synthesis"/>
    <property type="evidence" value="ECO:0007669"/>
    <property type="project" value="TreeGrafter"/>
</dbReference>
<dbReference type="InterPro" id="IPR036775">
    <property type="entry name" value="DNA_pol_Y-fam_lit_finger_sf"/>
</dbReference>
<evidence type="ECO:0000256" key="17">
    <source>
        <dbReference type="HAMAP-Rule" id="MF_01113"/>
    </source>
</evidence>
<feature type="binding site" evidence="17">
    <location>
        <position position="119"/>
    </location>
    <ligand>
        <name>Mg(2+)</name>
        <dbReference type="ChEBI" id="CHEBI:18420"/>
    </ligand>
</feature>
<evidence type="ECO:0000256" key="8">
    <source>
        <dbReference type="ARBA" id="ARBA00022705"/>
    </source>
</evidence>
<evidence type="ECO:0000256" key="1">
    <source>
        <dbReference type="ARBA" id="ARBA00004496"/>
    </source>
</evidence>
<protein>
    <recommendedName>
        <fullName evidence="17">DNA polymerase IV</fullName>
        <shortName evidence="17">Pol IV</shortName>
        <ecNumber evidence="17">2.7.7.7</ecNumber>
    </recommendedName>
</protein>
<evidence type="ECO:0000256" key="5">
    <source>
        <dbReference type="ARBA" id="ARBA00022490"/>
    </source>
</evidence>
<evidence type="ECO:0000313" key="20">
    <source>
        <dbReference type="Proteomes" id="UP000824078"/>
    </source>
</evidence>
<dbReference type="InterPro" id="IPR043502">
    <property type="entry name" value="DNA/RNA_pol_sf"/>
</dbReference>
<name>A0A9D1L583_9ACTN</name>
<dbReference type="NCBIfam" id="NF002677">
    <property type="entry name" value="PRK02406.1"/>
    <property type="match status" value="1"/>
</dbReference>
<keyword evidence="11 17" id="KW-0460">Magnesium</keyword>
<reference evidence="19" key="1">
    <citation type="submission" date="2020-10" db="EMBL/GenBank/DDBJ databases">
        <authorList>
            <person name="Gilroy R."/>
        </authorList>
    </citation>
    <scope>NUCLEOTIDE SEQUENCE</scope>
    <source>
        <strain evidence="19">ChiHjej12B11-29160</strain>
    </source>
</reference>
<dbReference type="PANTHER" id="PTHR11076">
    <property type="entry name" value="DNA REPAIR POLYMERASE UMUC / TRANSFERASE FAMILY MEMBER"/>
    <property type="match status" value="1"/>
</dbReference>
<comment type="cofactor">
    <cofactor evidence="17">
        <name>Mg(2+)</name>
        <dbReference type="ChEBI" id="CHEBI:18420"/>
    </cofactor>
    <text evidence="17">Binds 2 magnesium ions per subunit.</text>
</comment>
<dbReference type="GO" id="GO:0006281">
    <property type="term" value="P:DNA repair"/>
    <property type="evidence" value="ECO:0007669"/>
    <property type="project" value="UniProtKB-UniRule"/>
</dbReference>
<evidence type="ECO:0000256" key="9">
    <source>
        <dbReference type="ARBA" id="ARBA00022723"/>
    </source>
</evidence>
<comment type="subunit">
    <text evidence="3 17">Monomer.</text>
</comment>
<evidence type="ECO:0000313" key="19">
    <source>
        <dbReference type="EMBL" id="HIU23768.1"/>
    </source>
</evidence>
<comment type="caution">
    <text evidence="19">The sequence shown here is derived from an EMBL/GenBank/DDBJ whole genome shotgun (WGS) entry which is preliminary data.</text>
</comment>